<accession>A0A8K0T0Q3</accession>
<dbReference type="CDD" id="cd12148">
    <property type="entry name" value="fungal_TF_MHR"/>
    <property type="match status" value="1"/>
</dbReference>
<dbReference type="PANTHER" id="PTHR47338:SF20">
    <property type="entry name" value="ZN(II)2CYS6 TRANSCRIPTION FACTOR (EUROFUNG)"/>
    <property type="match status" value="1"/>
</dbReference>
<keyword evidence="4" id="KW-0804">Transcription</keyword>
<evidence type="ECO:0000313" key="8">
    <source>
        <dbReference type="Proteomes" id="UP000813444"/>
    </source>
</evidence>
<proteinExistence type="predicted"/>
<dbReference type="EMBL" id="JAGPNK010000004">
    <property type="protein sequence ID" value="KAH7323171.1"/>
    <property type="molecule type" value="Genomic_DNA"/>
</dbReference>
<dbReference type="GO" id="GO:0000981">
    <property type="term" value="F:DNA-binding transcription factor activity, RNA polymerase II-specific"/>
    <property type="evidence" value="ECO:0007669"/>
    <property type="project" value="InterPro"/>
</dbReference>
<evidence type="ECO:0000256" key="5">
    <source>
        <dbReference type="ARBA" id="ARBA00023242"/>
    </source>
</evidence>
<keyword evidence="2" id="KW-0479">Metal-binding</keyword>
<gene>
    <name evidence="7" type="ORF">B0I35DRAFT_194070</name>
</gene>
<dbReference type="Proteomes" id="UP000813444">
    <property type="component" value="Unassembled WGS sequence"/>
</dbReference>
<evidence type="ECO:0000313" key="7">
    <source>
        <dbReference type="EMBL" id="KAH7323171.1"/>
    </source>
</evidence>
<organism evidence="7 8">
    <name type="scientific">Stachybotrys elegans</name>
    <dbReference type="NCBI Taxonomy" id="80388"/>
    <lineage>
        <taxon>Eukaryota</taxon>
        <taxon>Fungi</taxon>
        <taxon>Dikarya</taxon>
        <taxon>Ascomycota</taxon>
        <taxon>Pezizomycotina</taxon>
        <taxon>Sordariomycetes</taxon>
        <taxon>Hypocreomycetidae</taxon>
        <taxon>Hypocreales</taxon>
        <taxon>Stachybotryaceae</taxon>
        <taxon>Stachybotrys</taxon>
    </lineage>
</organism>
<evidence type="ECO:0000256" key="6">
    <source>
        <dbReference type="SAM" id="MobiDB-lite"/>
    </source>
</evidence>
<comment type="caution">
    <text evidence="7">The sequence shown here is derived from an EMBL/GenBank/DDBJ whole genome shotgun (WGS) entry which is preliminary data.</text>
</comment>
<comment type="subcellular location">
    <subcellularLocation>
        <location evidence="1">Nucleus</location>
    </subcellularLocation>
</comment>
<feature type="region of interest" description="Disordered" evidence="6">
    <location>
        <begin position="1"/>
        <end position="78"/>
    </location>
</feature>
<evidence type="ECO:0000256" key="3">
    <source>
        <dbReference type="ARBA" id="ARBA00023015"/>
    </source>
</evidence>
<reference evidence="7" key="1">
    <citation type="journal article" date="2021" name="Nat. Commun.">
        <title>Genetic determinants of endophytism in the Arabidopsis root mycobiome.</title>
        <authorList>
            <person name="Mesny F."/>
            <person name="Miyauchi S."/>
            <person name="Thiergart T."/>
            <person name="Pickel B."/>
            <person name="Atanasova L."/>
            <person name="Karlsson M."/>
            <person name="Huettel B."/>
            <person name="Barry K.W."/>
            <person name="Haridas S."/>
            <person name="Chen C."/>
            <person name="Bauer D."/>
            <person name="Andreopoulos W."/>
            <person name="Pangilinan J."/>
            <person name="LaButti K."/>
            <person name="Riley R."/>
            <person name="Lipzen A."/>
            <person name="Clum A."/>
            <person name="Drula E."/>
            <person name="Henrissat B."/>
            <person name="Kohler A."/>
            <person name="Grigoriev I.V."/>
            <person name="Martin F.M."/>
            <person name="Hacquard S."/>
        </authorList>
    </citation>
    <scope>NUCLEOTIDE SEQUENCE</scope>
    <source>
        <strain evidence="7">MPI-CAGE-CH-0235</strain>
    </source>
</reference>
<dbReference type="OrthoDB" id="3362851at2759"/>
<feature type="compositionally biased region" description="Polar residues" evidence="6">
    <location>
        <begin position="31"/>
        <end position="48"/>
    </location>
</feature>
<keyword evidence="5" id="KW-0539">Nucleus</keyword>
<dbReference type="InterPro" id="IPR050815">
    <property type="entry name" value="TF_fung"/>
</dbReference>
<dbReference type="GO" id="GO:0046872">
    <property type="term" value="F:metal ion binding"/>
    <property type="evidence" value="ECO:0007669"/>
    <property type="project" value="UniProtKB-KW"/>
</dbReference>
<keyword evidence="8" id="KW-1185">Reference proteome</keyword>
<sequence>MRRPTCSSCAQRGETCAYSRSRRKPGPPKSSGRSKAASSTLTRATQSPARHEGIRGVSAEDPATHSTAGPDLATGVPYVPQSSNPYSLIDCGISGEEEEYLLNSYFETLHRAMPLFPTLQLPKNFGSSPVKESLKFTIVILTAKLTQFRFSSGRVCIDDEIDRLLSPSNLLSETTRMPPNLERCQKACILAFYEYHQFPGHIACMKIDKLCRLAYWIGLDHLRDPESTGSEAVNFPQMGEIVTDIEEWRLVWWAIYRLDCYNSESSGMPFQINEAVISTALVSDQTFKAFPDTQQSSSPIRLPTDGLDLWRVISSIDTASPMASVYNLHTLSVTAIRTICREGRSLAVTRRPFDPEVLRRLERNLATMRLALPANFSNPKRNALSGETRELHQLRLATYLHFLMAQLLLGYVSCIFSEPGEPWRLAWERLLETCQDITRMAQGWDSSYCISSDPTISYIMFTAVIFLDLQKKSTTATPELRDDIERCQAVLKLQLEHFSQVWTLPRLILLSVQGLLASFRGPFQPIHIRAILVRCRAPVHPHWLQFLSWVENDLQV</sequence>
<dbReference type="GO" id="GO:0005634">
    <property type="term" value="C:nucleus"/>
    <property type="evidence" value="ECO:0007669"/>
    <property type="project" value="UniProtKB-SubCell"/>
</dbReference>
<evidence type="ECO:0008006" key="9">
    <source>
        <dbReference type="Google" id="ProtNLM"/>
    </source>
</evidence>
<keyword evidence="3" id="KW-0805">Transcription regulation</keyword>
<evidence type="ECO:0000256" key="1">
    <source>
        <dbReference type="ARBA" id="ARBA00004123"/>
    </source>
</evidence>
<evidence type="ECO:0000256" key="4">
    <source>
        <dbReference type="ARBA" id="ARBA00023163"/>
    </source>
</evidence>
<protein>
    <recommendedName>
        <fullName evidence="9">Transcription factor domain-containing protein</fullName>
    </recommendedName>
</protein>
<dbReference type="AlphaFoldDB" id="A0A8K0T0Q3"/>
<dbReference type="PANTHER" id="PTHR47338">
    <property type="entry name" value="ZN(II)2CYS6 TRANSCRIPTION FACTOR (EUROFUNG)-RELATED"/>
    <property type="match status" value="1"/>
</dbReference>
<name>A0A8K0T0Q3_9HYPO</name>
<evidence type="ECO:0000256" key="2">
    <source>
        <dbReference type="ARBA" id="ARBA00022723"/>
    </source>
</evidence>
<feature type="compositionally biased region" description="Polar residues" evidence="6">
    <location>
        <begin position="1"/>
        <end position="10"/>
    </location>
</feature>